<dbReference type="EC" id="3.5.4.33" evidence="7"/>
<accession>A0A5E6M7N6</accession>
<dbReference type="InterPro" id="IPR016193">
    <property type="entry name" value="Cytidine_deaminase-like"/>
</dbReference>
<feature type="binding site" evidence="7">
    <location>
        <position position="46"/>
    </location>
    <ligand>
        <name>Zn(2+)</name>
        <dbReference type="ChEBI" id="CHEBI:29105"/>
        <note>catalytic</note>
    </ligand>
</feature>
<evidence type="ECO:0000313" key="10">
    <source>
        <dbReference type="Proteomes" id="UP000334923"/>
    </source>
</evidence>
<dbReference type="PANTHER" id="PTHR11079:SF179">
    <property type="entry name" value="TRNA(ADENINE(34)) DEAMINASE, CHLOROPLASTIC"/>
    <property type="match status" value="1"/>
</dbReference>
<comment type="catalytic activity">
    <reaction evidence="6 7">
        <text>adenosine(34) in tRNA + H2O + H(+) = inosine(34) in tRNA + NH4(+)</text>
        <dbReference type="Rhea" id="RHEA:43168"/>
        <dbReference type="Rhea" id="RHEA-COMP:10373"/>
        <dbReference type="Rhea" id="RHEA-COMP:10374"/>
        <dbReference type="ChEBI" id="CHEBI:15377"/>
        <dbReference type="ChEBI" id="CHEBI:15378"/>
        <dbReference type="ChEBI" id="CHEBI:28938"/>
        <dbReference type="ChEBI" id="CHEBI:74411"/>
        <dbReference type="ChEBI" id="CHEBI:82852"/>
        <dbReference type="EC" id="3.5.4.33"/>
    </reaction>
</comment>
<dbReference type="HAMAP" id="MF_00972">
    <property type="entry name" value="tRNA_aden_deaminase"/>
    <property type="match status" value="1"/>
</dbReference>
<feature type="binding site" evidence="7">
    <location>
        <position position="79"/>
    </location>
    <ligand>
        <name>Zn(2+)</name>
        <dbReference type="ChEBI" id="CHEBI:29105"/>
        <note>catalytic</note>
    </ligand>
</feature>
<reference evidence="9 10" key="1">
    <citation type="submission" date="2019-09" db="EMBL/GenBank/DDBJ databases">
        <authorList>
            <person name="Cremers G."/>
        </authorList>
    </citation>
    <scope>NUCLEOTIDE SEQUENCE [LARGE SCALE GENOMIC DNA]</scope>
    <source>
        <strain evidence="9">4A</strain>
    </source>
</reference>
<keyword evidence="2 7" id="KW-0819">tRNA processing</keyword>
<keyword evidence="3 7" id="KW-0479">Metal-binding</keyword>
<keyword evidence="5 7" id="KW-0862">Zinc</keyword>
<dbReference type="Proteomes" id="UP000334923">
    <property type="component" value="Unassembled WGS sequence"/>
</dbReference>
<comment type="subunit">
    <text evidence="7">Homodimer.</text>
</comment>
<keyword evidence="10" id="KW-1185">Reference proteome</keyword>
<feature type="domain" description="CMP/dCMP-type deaminase" evidence="8">
    <location>
        <begin position="1"/>
        <end position="104"/>
    </location>
</feature>
<dbReference type="InterPro" id="IPR028883">
    <property type="entry name" value="tRNA_aden_deaminase"/>
</dbReference>
<organism evidence="9 10">
    <name type="scientific">Methylacidimicrobium tartarophylax</name>
    <dbReference type="NCBI Taxonomy" id="1041768"/>
    <lineage>
        <taxon>Bacteria</taxon>
        <taxon>Pseudomonadati</taxon>
        <taxon>Verrucomicrobiota</taxon>
        <taxon>Methylacidimicrobium</taxon>
    </lineage>
</organism>
<gene>
    <name evidence="9" type="primary">comEB</name>
    <name evidence="7" type="synonym">tadA</name>
    <name evidence="9" type="ORF">MAMT_00060</name>
</gene>
<evidence type="ECO:0000256" key="3">
    <source>
        <dbReference type="ARBA" id="ARBA00022723"/>
    </source>
</evidence>
<proteinExistence type="inferred from homology"/>
<dbReference type="SUPFAM" id="SSF53927">
    <property type="entry name" value="Cytidine deaminase-like"/>
    <property type="match status" value="1"/>
</dbReference>
<evidence type="ECO:0000256" key="7">
    <source>
        <dbReference type="HAMAP-Rule" id="MF_00972"/>
    </source>
</evidence>
<dbReference type="EMBL" id="CABFVA020000002">
    <property type="protein sequence ID" value="VVM04397.1"/>
    <property type="molecule type" value="Genomic_DNA"/>
</dbReference>
<sequence>METALEVARQAGAEGEVPIGALVVCGGAVAGRGANSVERLRDALAHAEMQAIREAQSRMGDWRLERCTLYVTKEPCPMCAGAVLQTRISRIVYALADPRFGAVESRWRLWEGASKQVTISGGLLAGQSLSLLQDFFAEVRRRKKAVASAKRARYLG</sequence>
<dbReference type="InterPro" id="IPR002125">
    <property type="entry name" value="CMP_dCMP_dom"/>
</dbReference>
<evidence type="ECO:0000256" key="2">
    <source>
        <dbReference type="ARBA" id="ARBA00022694"/>
    </source>
</evidence>
<dbReference type="GO" id="GO:0052717">
    <property type="term" value="F:tRNA-specific adenosine-34 deaminase activity"/>
    <property type="evidence" value="ECO:0007669"/>
    <property type="project" value="UniProtKB-UniRule"/>
</dbReference>
<dbReference type="GO" id="GO:0002100">
    <property type="term" value="P:tRNA wobble adenosine to inosine editing"/>
    <property type="evidence" value="ECO:0007669"/>
    <property type="project" value="UniProtKB-UniRule"/>
</dbReference>
<evidence type="ECO:0000256" key="6">
    <source>
        <dbReference type="ARBA" id="ARBA00048045"/>
    </source>
</evidence>
<comment type="cofactor">
    <cofactor evidence="7">
        <name>Zn(2+)</name>
        <dbReference type="ChEBI" id="CHEBI:29105"/>
    </cofactor>
    <text evidence="7">Binds 1 zinc ion per subunit.</text>
</comment>
<comment type="function">
    <text evidence="7">Catalyzes the deamination of adenosine to inosine at the wobble position 34 of tRNA(Arg2).</text>
</comment>
<evidence type="ECO:0000313" key="9">
    <source>
        <dbReference type="EMBL" id="VVM04397.1"/>
    </source>
</evidence>
<evidence type="ECO:0000259" key="8">
    <source>
        <dbReference type="PROSITE" id="PS51747"/>
    </source>
</evidence>
<dbReference type="InterPro" id="IPR016192">
    <property type="entry name" value="APOBEC/CMP_deaminase_Zn-bd"/>
</dbReference>
<dbReference type="Gene3D" id="3.40.140.10">
    <property type="entry name" value="Cytidine Deaminase, domain 2"/>
    <property type="match status" value="1"/>
</dbReference>
<dbReference type="PROSITE" id="PS51747">
    <property type="entry name" value="CYT_DCMP_DEAMINASES_2"/>
    <property type="match status" value="1"/>
</dbReference>
<dbReference type="CDD" id="cd01285">
    <property type="entry name" value="nucleoside_deaminase"/>
    <property type="match status" value="1"/>
</dbReference>
<dbReference type="PANTHER" id="PTHR11079">
    <property type="entry name" value="CYTOSINE DEAMINASE FAMILY MEMBER"/>
    <property type="match status" value="1"/>
</dbReference>
<evidence type="ECO:0000256" key="1">
    <source>
        <dbReference type="ARBA" id="ARBA00010669"/>
    </source>
</evidence>
<feature type="binding site" evidence="7">
    <location>
        <position position="76"/>
    </location>
    <ligand>
        <name>Zn(2+)</name>
        <dbReference type="ChEBI" id="CHEBI:29105"/>
        <note>catalytic</note>
    </ligand>
</feature>
<protein>
    <recommendedName>
        <fullName evidence="7">tRNA-specific adenosine deaminase</fullName>
        <ecNumber evidence="7">3.5.4.33</ecNumber>
    </recommendedName>
</protein>
<dbReference type="Pfam" id="PF00383">
    <property type="entry name" value="dCMP_cyt_deam_1"/>
    <property type="match status" value="1"/>
</dbReference>
<dbReference type="PROSITE" id="PS00903">
    <property type="entry name" value="CYT_DCMP_DEAMINASES_1"/>
    <property type="match status" value="1"/>
</dbReference>
<evidence type="ECO:0000256" key="4">
    <source>
        <dbReference type="ARBA" id="ARBA00022801"/>
    </source>
</evidence>
<dbReference type="AlphaFoldDB" id="A0A5E6M7N6"/>
<dbReference type="GO" id="GO:0008270">
    <property type="term" value="F:zinc ion binding"/>
    <property type="evidence" value="ECO:0007669"/>
    <property type="project" value="UniProtKB-UniRule"/>
</dbReference>
<comment type="similarity">
    <text evidence="1">Belongs to the cytidine and deoxycytidylate deaminase family. ADAT2 subfamily.</text>
</comment>
<name>A0A5E6M7N6_9BACT</name>
<keyword evidence="4 7" id="KW-0378">Hydrolase</keyword>
<evidence type="ECO:0000256" key="5">
    <source>
        <dbReference type="ARBA" id="ARBA00022833"/>
    </source>
</evidence>
<feature type="active site" description="Proton donor" evidence="7">
    <location>
        <position position="48"/>
    </location>
</feature>